<dbReference type="Proteomes" id="UP000184476">
    <property type="component" value="Unassembled WGS sequence"/>
</dbReference>
<reference evidence="1 2" key="1">
    <citation type="submission" date="2016-11" db="EMBL/GenBank/DDBJ databases">
        <authorList>
            <person name="Jaros S."/>
            <person name="Januszkiewicz K."/>
            <person name="Wedrychowicz H."/>
        </authorList>
    </citation>
    <scope>NUCLEOTIDE SEQUENCE [LARGE SCALE GENOMIC DNA]</scope>
    <source>
        <strain evidence="1 2">DSM 44666</strain>
    </source>
</reference>
<accession>A0A1M5A6T6</accession>
<evidence type="ECO:0000313" key="1">
    <source>
        <dbReference type="EMBL" id="SHF25864.1"/>
    </source>
</evidence>
<proteinExistence type="predicted"/>
<protein>
    <submittedName>
        <fullName evidence="1">Uncharacterized protein</fullName>
    </submittedName>
</protein>
<gene>
    <name evidence="1" type="ORF">SAMN05444392_11244</name>
</gene>
<sequence>MRAPVQRCLSRSHAPVPELDPAQEVQVVTVGVLEVLLLDLPMLESLEELLGHSPLDLLKVEPFRSSCDEVTQVVPLALLRPGVLGCGIPELTIRPVDQSPVDEPLSVANPVNRGASSIDADRLPVDGLGAGDLVEGGLVDLEEAQGALLHDGDAHREVQR</sequence>
<dbReference type="AlphaFoldDB" id="A0A1M5A6T6"/>
<keyword evidence="2" id="KW-1185">Reference proteome</keyword>
<organism evidence="1 2">
    <name type="scientific">Seinonella peptonophila</name>
    <dbReference type="NCBI Taxonomy" id="112248"/>
    <lineage>
        <taxon>Bacteria</taxon>
        <taxon>Bacillati</taxon>
        <taxon>Bacillota</taxon>
        <taxon>Bacilli</taxon>
        <taxon>Bacillales</taxon>
        <taxon>Thermoactinomycetaceae</taxon>
        <taxon>Seinonella</taxon>
    </lineage>
</organism>
<name>A0A1M5A6T6_9BACL</name>
<dbReference type="EMBL" id="FQVL01000012">
    <property type="protein sequence ID" value="SHF25864.1"/>
    <property type="molecule type" value="Genomic_DNA"/>
</dbReference>
<evidence type="ECO:0000313" key="2">
    <source>
        <dbReference type="Proteomes" id="UP000184476"/>
    </source>
</evidence>